<evidence type="ECO:0000313" key="3">
    <source>
        <dbReference type="Proteomes" id="UP000544110"/>
    </source>
</evidence>
<reference evidence="2 3" key="1">
    <citation type="submission" date="2020-07" db="EMBL/GenBank/DDBJ databases">
        <title>Sequencing the genomes of 1000 actinobacteria strains.</title>
        <authorList>
            <person name="Klenk H.-P."/>
        </authorList>
    </citation>
    <scope>NUCLEOTIDE SEQUENCE [LARGE SCALE GENOMIC DNA]</scope>
    <source>
        <strain evidence="2 3">DSM 24552</strain>
    </source>
</reference>
<dbReference type="AlphaFoldDB" id="A0A7Y9RXU1"/>
<dbReference type="RefSeq" id="WP_179518914.1">
    <property type="nucleotide sequence ID" value="NZ_JACCAC010000001.1"/>
</dbReference>
<gene>
    <name evidence="2" type="ORF">BJ989_003006</name>
</gene>
<dbReference type="Proteomes" id="UP000544110">
    <property type="component" value="Unassembled WGS sequence"/>
</dbReference>
<organism evidence="2 3">
    <name type="scientific">Nocardioides perillae</name>
    <dbReference type="NCBI Taxonomy" id="1119534"/>
    <lineage>
        <taxon>Bacteria</taxon>
        <taxon>Bacillati</taxon>
        <taxon>Actinomycetota</taxon>
        <taxon>Actinomycetes</taxon>
        <taxon>Propionibacteriales</taxon>
        <taxon>Nocardioidaceae</taxon>
        <taxon>Nocardioides</taxon>
    </lineage>
</organism>
<comment type="caution">
    <text evidence="2">The sequence shown here is derived from an EMBL/GenBank/DDBJ whole genome shotgun (WGS) entry which is preliminary data.</text>
</comment>
<evidence type="ECO:0000256" key="1">
    <source>
        <dbReference type="SAM" id="MobiDB-lite"/>
    </source>
</evidence>
<name>A0A7Y9RXU1_9ACTN</name>
<feature type="region of interest" description="Disordered" evidence="1">
    <location>
        <begin position="470"/>
        <end position="505"/>
    </location>
</feature>
<protein>
    <recommendedName>
        <fullName evidence="4">DUF222 domain-containing protein</fullName>
    </recommendedName>
</protein>
<accession>A0A7Y9RXU1</accession>
<evidence type="ECO:0008006" key="4">
    <source>
        <dbReference type="Google" id="ProtNLM"/>
    </source>
</evidence>
<sequence length="505" mass="52765">MAASPVPEFESAAAVLDFAGVRARDGRAVEADLMLAACTWADLHPAADLLDAAHVAGAPDYFDRGLTLAGSHAPTVAEFAVAELAARMGRTTQAGGSFLGESLFARHLLPRLWERLQALEVDGWRVRLVARACLVRDLVPAAAAHVDRHLAPVAQTAGPVVLERLVSEAFARFMPEAAEAERERAEERRHFDVHCDGRTSDLDGTVDATGTFDLPDGLAIRDAVEEEKARLRALGAADQPGPLSAQALANLVARGSDGASAQGTLDLLVGDAEGPGGPHPGGRAASPGERVDTPDARPHGPRRRYLLHLHLSDLAVHGGGGGEIGRVEETRAPVTAATIREWLGAGATAQVTVLPVLDLGEAVHTEAYEVSTRLARRTALVHHTCVFPWCSRAARSCDHDHAVPFDPAGAPGGGPGGRGGPTCSCNIAPLCRTHHRLKTHGHAATRWTSTPAGDGAWLWRSPHGAHYLRDHLGTRPVDGPLATGTGPPDEGGTGPPGTGPPAPAD</sequence>
<evidence type="ECO:0000313" key="2">
    <source>
        <dbReference type="EMBL" id="NYG56702.1"/>
    </source>
</evidence>
<feature type="region of interest" description="Disordered" evidence="1">
    <location>
        <begin position="269"/>
        <end position="299"/>
    </location>
</feature>
<proteinExistence type="predicted"/>
<feature type="compositionally biased region" description="Basic and acidic residues" evidence="1">
    <location>
        <begin position="289"/>
        <end position="298"/>
    </location>
</feature>
<dbReference type="EMBL" id="JACCAC010000001">
    <property type="protein sequence ID" value="NYG56702.1"/>
    <property type="molecule type" value="Genomic_DNA"/>
</dbReference>
<keyword evidence="3" id="KW-1185">Reference proteome</keyword>